<dbReference type="Gene3D" id="3.40.50.720">
    <property type="entry name" value="NAD(P)-binding Rossmann-like Domain"/>
    <property type="match status" value="1"/>
</dbReference>
<dbReference type="InterPro" id="IPR006108">
    <property type="entry name" value="3HC_DH_C"/>
</dbReference>
<dbReference type="GO" id="GO:0004300">
    <property type="term" value="F:enoyl-CoA hydratase activity"/>
    <property type="evidence" value="ECO:0007669"/>
    <property type="project" value="UniProtKB-ARBA"/>
</dbReference>
<comment type="similarity">
    <text evidence="3">In the N-terminal section; belongs to the enoyl-CoA hydratase/isomerase family.</text>
</comment>
<dbReference type="Pfam" id="PF00378">
    <property type="entry name" value="ECH_1"/>
    <property type="match status" value="1"/>
</dbReference>
<dbReference type="FunFam" id="3.40.50.720:FF:000009">
    <property type="entry name" value="Fatty oxidation complex, alpha subunit"/>
    <property type="match status" value="1"/>
</dbReference>
<evidence type="ECO:0000256" key="4">
    <source>
        <dbReference type="ARBA" id="ARBA00022832"/>
    </source>
</evidence>
<dbReference type="InterPro" id="IPR018376">
    <property type="entry name" value="Enoyl-CoA_hyd/isom_CS"/>
</dbReference>
<dbReference type="Proteomes" id="UP000307874">
    <property type="component" value="Unassembled WGS sequence"/>
</dbReference>
<dbReference type="InterPro" id="IPR006176">
    <property type="entry name" value="3-OHacyl-CoA_DH_NAD-bd"/>
</dbReference>
<feature type="domain" description="3-hydroxyacyl-CoA dehydrogenase NAD binding" evidence="16">
    <location>
        <begin position="293"/>
        <end position="469"/>
    </location>
</feature>
<dbReference type="GO" id="GO:0006635">
    <property type="term" value="P:fatty acid beta-oxidation"/>
    <property type="evidence" value="ECO:0007669"/>
    <property type="project" value="UniProtKB-UniPathway"/>
</dbReference>
<keyword evidence="8" id="KW-0443">Lipid metabolism</keyword>
<dbReference type="RefSeq" id="WP_138746442.1">
    <property type="nucleotide sequence ID" value="NZ_VCLB01000001.1"/>
</dbReference>
<dbReference type="SUPFAM" id="SSF48179">
    <property type="entry name" value="6-phosphogluconate dehydrogenase C-terminal domain-like"/>
    <property type="match status" value="2"/>
</dbReference>
<reference evidence="17 18" key="1">
    <citation type="submission" date="2019-05" db="EMBL/GenBank/DDBJ databases">
        <authorList>
            <person name="Lee S.D."/>
        </authorList>
    </citation>
    <scope>NUCLEOTIDE SEQUENCE [LARGE SCALE GENOMIC DNA]</scope>
    <source>
        <strain evidence="17 18">GH2-6</strain>
    </source>
</reference>
<evidence type="ECO:0000313" key="17">
    <source>
        <dbReference type="EMBL" id="TNB49397.1"/>
    </source>
</evidence>
<dbReference type="CDD" id="cd06558">
    <property type="entry name" value="crotonase-like"/>
    <property type="match status" value="1"/>
</dbReference>
<evidence type="ECO:0000256" key="7">
    <source>
        <dbReference type="ARBA" id="ARBA00023027"/>
    </source>
</evidence>
<evidence type="ECO:0000259" key="16">
    <source>
        <dbReference type="Pfam" id="PF02737"/>
    </source>
</evidence>
<evidence type="ECO:0000313" key="18">
    <source>
        <dbReference type="Proteomes" id="UP000307874"/>
    </source>
</evidence>
<dbReference type="InterPro" id="IPR029045">
    <property type="entry name" value="ClpP/crotonase-like_dom_sf"/>
</dbReference>
<dbReference type="Pfam" id="PF00725">
    <property type="entry name" value="3HCDH"/>
    <property type="match status" value="1"/>
</dbReference>
<comment type="similarity">
    <text evidence="14">Belongs to the enoyl-CoA hydratase/isomerase family.</text>
</comment>
<organism evidence="17 18">
    <name type="scientific">Martelella lutilitoris</name>
    <dbReference type="NCBI Taxonomy" id="2583532"/>
    <lineage>
        <taxon>Bacteria</taxon>
        <taxon>Pseudomonadati</taxon>
        <taxon>Pseudomonadota</taxon>
        <taxon>Alphaproteobacteria</taxon>
        <taxon>Hyphomicrobiales</taxon>
        <taxon>Aurantimonadaceae</taxon>
        <taxon>Martelella</taxon>
    </lineage>
</organism>
<evidence type="ECO:0000256" key="2">
    <source>
        <dbReference type="ARBA" id="ARBA00005005"/>
    </source>
</evidence>
<dbReference type="PROSITE" id="PS00166">
    <property type="entry name" value="ENOYL_COA_HYDRATASE"/>
    <property type="match status" value="1"/>
</dbReference>
<protein>
    <submittedName>
        <fullName evidence="17">3-hydroxyacyl-CoA dehydrogenase</fullName>
    </submittedName>
</protein>
<dbReference type="Pfam" id="PF02737">
    <property type="entry name" value="3HCDH_N"/>
    <property type="match status" value="1"/>
</dbReference>
<reference evidence="17 18" key="2">
    <citation type="submission" date="2019-06" db="EMBL/GenBank/DDBJ databases">
        <title>Martelella lutilitoris sp. nov., isolated from a tidal mudflat.</title>
        <authorList>
            <person name="Kim Y.-J."/>
        </authorList>
    </citation>
    <scope>NUCLEOTIDE SEQUENCE [LARGE SCALE GENOMIC DNA]</scope>
    <source>
        <strain evidence="17 18">GH2-6</strain>
    </source>
</reference>
<dbReference type="UniPathway" id="UPA00659"/>
<dbReference type="InterPro" id="IPR008927">
    <property type="entry name" value="6-PGluconate_DH-like_C_sf"/>
</dbReference>
<evidence type="ECO:0000256" key="12">
    <source>
        <dbReference type="ARBA" id="ARBA00023268"/>
    </source>
</evidence>
<dbReference type="Gene3D" id="1.10.1040.50">
    <property type="match status" value="1"/>
</dbReference>
<dbReference type="FunFam" id="1.10.1040.50:FF:000006">
    <property type="entry name" value="Peroxisomal bifunctional enzyme"/>
    <property type="match status" value="1"/>
</dbReference>
<evidence type="ECO:0000256" key="13">
    <source>
        <dbReference type="ARBA" id="ARBA00049556"/>
    </source>
</evidence>
<keyword evidence="5" id="KW-0442">Lipid degradation</keyword>
<name>A0A5C4JW34_9HYPH</name>
<evidence type="ECO:0000256" key="11">
    <source>
        <dbReference type="ARBA" id="ARBA00023239"/>
    </source>
</evidence>
<evidence type="ECO:0000256" key="10">
    <source>
        <dbReference type="ARBA" id="ARBA00023235"/>
    </source>
</evidence>
<dbReference type="PANTHER" id="PTHR23309">
    <property type="entry name" value="3-HYDROXYACYL-COA DEHYROGENASE"/>
    <property type="match status" value="1"/>
</dbReference>
<keyword evidence="18" id="KW-1185">Reference proteome</keyword>
<keyword evidence="12" id="KW-0511">Multifunctional enzyme</keyword>
<sequence>MTNTLVEQEKRGALGVIRMNRPPVNALGYELRSQIAEAHAAFEADPEIAVTVLTASGRVFSGGADITEFNTGRKHPYLTELIAMLEEGRKPVIAIVNGIAFGGGFELVLGCDYIFALPGAKFSFPEIKLGNIPGAGGTQKLPRLAGGPKALELILTGKAITADDAVTLGIAETVAADEAAALARLEKAVADGLPRRRVRDIVMRGSPDELDAIAEGYLRRSRGAPAEKTALEAVRKAYDTPIDEALAWERDTFQILNATPEARAMRHLFFAEREARKIADLPKDTPQRSVSSVGVVGAGTMGRSIAMCFADAGLPVILVEEAQDRLDAALAAIAKTYEASREKGRISAEEASARMALITGTIALDDLAAVDLAIEAVFESMEVKCSVFTALDKVCKPGAILATNTSTLDVNRIAAATARPEDVIGLHFFSPAHIMKLLEVVRAEKTAPDVIATAMEIGRRLGKHSVLVGVCDGFAGNRMFINFNREAQILIEEGALPWQVDAVMTRWGLAMGPLAVMDLAGLDIGYHIRQARGPQTPYPFTTADRLFEAGRLGQKTGKGWYLYEEGARRGTPDPEVEELIKAVSKEKGITRRAVSDDEILRRCMWQLVNTGYQIVEEGIAQRISDLDVIFVNGYGFPRTRGGPMCFARETGLEQVARDIIRYHAEIGPHWTPSALLLDEAGVSPGSR</sequence>
<comment type="pathway">
    <text evidence="2">Lipid metabolism; fatty acid beta-oxidation.</text>
</comment>
<keyword evidence="6" id="KW-0560">Oxidoreductase</keyword>
<evidence type="ECO:0000256" key="3">
    <source>
        <dbReference type="ARBA" id="ARBA00008750"/>
    </source>
</evidence>
<dbReference type="PANTHER" id="PTHR23309:SF51">
    <property type="entry name" value="3-HYDROXYACYL-COA DEHYDROGENASE-RELATED"/>
    <property type="match status" value="1"/>
</dbReference>
<keyword evidence="4" id="KW-0276">Fatty acid metabolism</keyword>
<dbReference type="Gene3D" id="3.90.226.10">
    <property type="entry name" value="2-enoyl-CoA Hydratase, Chain A, domain 1"/>
    <property type="match status" value="1"/>
</dbReference>
<evidence type="ECO:0000256" key="14">
    <source>
        <dbReference type="RuleBase" id="RU003707"/>
    </source>
</evidence>
<evidence type="ECO:0000259" key="15">
    <source>
        <dbReference type="Pfam" id="PF00725"/>
    </source>
</evidence>
<accession>A0A5C4JW34</accession>
<keyword evidence="9" id="KW-0576">Peroxisome</keyword>
<dbReference type="GO" id="GO:0003857">
    <property type="term" value="F:(3S)-3-hydroxyacyl-CoA dehydrogenase (NAD+) activity"/>
    <property type="evidence" value="ECO:0007669"/>
    <property type="project" value="UniProtKB-EC"/>
</dbReference>
<dbReference type="OrthoDB" id="9771883at2"/>
<proteinExistence type="inferred from homology"/>
<feature type="domain" description="3-hydroxyacyl-CoA dehydrogenase C-terminal" evidence="15">
    <location>
        <begin position="473"/>
        <end position="563"/>
    </location>
</feature>
<comment type="subcellular location">
    <subcellularLocation>
        <location evidence="1">Peroxisome</location>
    </subcellularLocation>
</comment>
<evidence type="ECO:0000256" key="6">
    <source>
        <dbReference type="ARBA" id="ARBA00023002"/>
    </source>
</evidence>
<dbReference type="InterPro" id="IPR001753">
    <property type="entry name" value="Enoyl-CoA_hydra/iso"/>
</dbReference>
<dbReference type="EMBL" id="VCLB01000001">
    <property type="protein sequence ID" value="TNB49397.1"/>
    <property type="molecule type" value="Genomic_DNA"/>
</dbReference>
<comment type="caution">
    <text evidence="17">The sequence shown here is derived from an EMBL/GenBank/DDBJ whole genome shotgun (WGS) entry which is preliminary data.</text>
</comment>
<keyword evidence="11" id="KW-0456">Lyase</keyword>
<dbReference type="AlphaFoldDB" id="A0A5C4JW34"/>
<keyword evidence="7" id="KW-0520">NAD</keyword>
<dbReference type="SUPFAM" id="SSF52096">
    <property type="entry name" value="ClpP/crotonase"/>
    <property type="match status" value="1"/>
</dbReference>
<evidence type="ECO:0000256" key="1">
    <source>
        <dbReference type="ARBA" id="ARBA00004275"/>
    </source>
</evidence>
<dbReference type="GO" id="GO:0016853">
    <property type="term" value="F:isomerase activity"/>
    <property type="evidence" value="ECO:0007669"/>
    <property type="project" value="UniProtKB-KW"/>
</dbReference>
<comment type="catalytic activity">
    <reaction evidence="13">
        <text>a (3S)-3-hydroxyacyl-CoA + NAD(+) = a 3-oxoacyl-CoA + NADH + H(+)</text>
        <dbReference type="Rhea" id="RHEA:22432"/>
        <dbReference type="ChEBI" id="CHEBI:15378"/>
        <dbReference type="ChEBI" id="CHEBI:57318"/>
        <dbReference type="ChEBI" id="CHEBI:57540"/>
        <dbReference type="ChEBI" id="CHEBI:57945"/>
        <dbReference type="ChEBI" id="CHEBI:90726"/>
        <dbReference type="EC" id="1.1.1.35"/>
    </reaction>
</comment>
<evidence type="ECO:0000256" key="9">
    <source>
        <dbReference type="ARBA" id="ARBA00023140"/>
    </source>
</evidence>
<evidence type="ECO:0000256" key="5">
    <source>
        <dbReference type="ARBA" id="ARBA00022963"/>
    </source>
</evidence>
<keyword evidence="10" id="KW-0413">Isomerase</keyword>
<dbReference type="GO" id="GO:0070403">
    <property type="term" value="F:NAD+ binding"/>
    <property type="evidence" value="ECO:0007669"/>
    <property type="project" value="InterPro"/>
</dbReference>
<dbReference type="InterPro" id="IPR036291">
    <property type="entry name" value="NAD(P)-bd_dom_sf"/>
</dbReference>
<dbReference type="SUPFAM" id="SSF51735">
    <property type="entry name" value="NAD(P)-binding Rossmann-fold domains"/>
    <property type="match status" value="1"/>
</dbReference>
<evidence type="ECO:0000256" key="8">
    <source>
        <dbReference type="ARBA" id="ARBA00023098"/>
    </source>
</evidence>
<gene>
    <name evidence="17" type="ORF">FF124_00035</name>
</gene>